<evidence type="ECO:0000313" key="10">
    <source>
        <dbReference type="Proteomes" id="UP000314982"/>
    </source>
</evidence>
<accession>A0A4W5KJB6</accession>
<dbReference type="PANTHER" id="PTHR12680:SF2">
    <property type="entry name" value="PROTEIN PHTF2"/>
    <property type="match status" value="1"/>
</dbReference>
<keyword evidence="3 7" id="KW-1133">Transmembrane helix</keyword>
<dbReference type="GO" id="GO:0005783">
    <property type="term" value="C:endoplasmic reticulum"/>
    <property type="evidence" value="ECO:0007669"/>
    <property type="project" value="InterPro"/>
</dbReference>
<dbReference type="PANTHER" id="PTHR12680">
    <property type="entry name" value="PUTATIVE HOMEODOMAIN TRANSCRIPTION FACTOR PHTF"/>
    <property type="match status" value="1"/>
</dbReference>
<feature type="transmembrane region" description="Helical" evidence="7">
    <location>
        <begin position="104"/>
        <end position="123"/>
    </location>
</feature>
<dbReference type="Proteomes" id="UP000314982">
    <property type="component" value="Unassembled WGS sequence"/>
</dbReference>
<keyword evidence="10" id="KW-1185">Reference proteome</keyword>
<evidence type="ECO:0000256" key="3">
    <source>
        <dbReference type="ARBA" id="ARBA00022989"/>
    </source>
</evidence>
<evidence type="ECO:0000259" key="8">
    <source>
        <dbReference type="Pfam" id="PF12129"/>
    </source>
</evidence>
<evidence type="ECO:0000256" key="6">
    <source>
        <dbReference type="SAM" id="MobiDB-lite"/>
    </source>
</evidence>
<dbReference type="GeneTree" id="ENSGT00390000011648"/>
<keyword evidence="2 7" id="KW-0812">Transmembrane</keyword>
<evidence type="ECO:0000256" key="2">
    <source>
        <dbReference type="ARBA" id="ARBA00022692"/>
    </source>
</evidence>
<keyword evidence="4 7" id="KW-0472">Membrane</keyword>
<dbReference type="Ensembl" id="ENSHHUT00000012153.1">
    <property type="protein sequence ID" value="ENSHHUP00000011784.1"/>
    <property type="gene ID" value="ENSHHUG00000007192.1"/>
</dbReference>
<dbReference type="AlphaFoldDB" id="A0A4W5KJB6"/>
<dbReference type="Pfam" id="PF12129">
    <property type="entry name" value="PHTF1-2_N"/>
    <property type="match status" value="1"/>
</dbReference>
<proteinExistence type="predicted"/>
<organism evidence="9 10">
    <name type="scientific">Hucho hucho</name>
    <name type="common">huchen</name>
    <dbReference type="NCBI Taxonomy" id="62062"/>
    <lineage>
        <taxon>Eukaryota</taxon>
        <taxon>Metazoa</taxon>
        <taxon>Chordata</taxon>
        <taxon>Craniata</taxon>
        <taxon>Vertebrata</taxon>
        <taxon>Euteleostomi</taxon>
        <taxon>Actinopterygii</taxon>
        <taxon>Neopterygii</taxon>
        <taxon>Teleostei</taxon>
        <taxon>Protacanthopterygii</taxon>
        <taxon>Salmoniformes</taxon>
        <taxon>Salmonidae</taxon>
        <taxon>Salmoninae</taxon>
        <taxon>Hucho</taxon>
    </lineage>
</organism>
<reference evidence="10" key="1">
    <citation type="submission" date="2018-06" db="EMBL/GenBank/DDBJ databases">
        <title>Genome assembly of Danube salmon.</title>
        <authorList>
            <person name="Macqueen D.J."/>
            <person name="Gundappa M.K."/>
        </authorList>
    </citation>
    <scope>NUCLEOTIDE SEQUENCE [LARGE SCALE GENOMIC DNA]</scope>
</reference>
<protein>
    <recommendedName>
        <fullName evidence="8">PHTF1/2 N-terminal domain-containing protein</fullName>
    </recommendedName>
</protein>
<feature type="domain" description="PHTF1/2 N-terminal" evidence="8">
    <location>
        <begin position="25"/>
        <end position="124"/>
    </location>
</feature>
<feature type="compositionally biased region" description="Low complexity" evidence="6">
    <location>
        <begin position="164"/>
        <end position="176"/>
    </location>
</feature>
<sequence>ILLNILLNILSGKCTNQCFVLCLLQIGAYDQQIWEKSVEQREIKFIRLGLRNKPKKTGHVKADLIDVDLVRGSAFAKAKPESPWTSLTRKGLVRVVLFPFFFRWWIQVTSRAIFLLLLLLYLLQGTYVPSPNLQSHLPPPPLPATRYVPSPNLQSHLPPPPLPATRYLPNPNLQSHLPPPPPSPLPATRYLPNPNLQSHLPPPPLPAEPSSSLGVGCVYANPPPYVWCFTISFPPH</sequence>
<evidence type="ECO:0000256" key="1">
    <source>
        <dbReference type="ARBA" id="ARBA00004141"/>
    </source>
</evidence>
<keyword evidence="5" id="KW-0325">Glycoprotein</keyword>
<evidence type="ECO:0000313" key="9">
    <source>
        <dbReference type="Ensembl" id="ENSHHUP00000011784.1"/>
    </source>
</evidence>
<name>A0A4W5KJB6_9TELE</name>
<comment type="subcellular location">
    <subcellularLocation>
        <location evidence="1">Membrane</location>
        <topology evidence="1">Multi-pass membrane protein</topology>
    </subcellularLocation>
</comment>
<evidence type="ECO:0000256" key="4">
    <source>
        <dbReference type="ARBA" id="ARBA00023136"/>
    </source>
</evidence>
<dbReference type="InterPro" id="IPR039775">
    <property type="entry name" value="PHTF1/2"/>
</dbReference>
<dbReference type="STRING" id="62062.ENSHHUP00000011784"/>
<dbReference type="InterPro" id="IPR021980">
    <property type="entry name" value="PHTF1/2_N"/>
</dbReference>
<reference evidence="9" key="3">
    <citation type="submission" date="2025-09" db="UniProtKB">
        <authorList>
            <consortium name="Ensembl"/>
        </authorList>
    </citation>
    <scope>IDENTIFICATION</scope>
</reference>
<feature type="region of interest" description="Disordered" evidence="6">
    <location>
        <begin position="139"/>
        <end position="207"/>
    </location>
</feature>
<evidence type="ECO:0000256" key="7">
    <source>
        <dbReference type="SAM" id="Phobius"/>
    </source>
</evidence>
<evidence type="ECO:0000256" key="5">
    <source>
        <dbReference type="ARBA" id="ARBA00023180"/>
    </source>
</evidence>
<reference evidence="9" key="2">
    <citation type="submission" date="2025-08" db="UniProtKB">
        <authorList>
            <consortium name="Ensembl"/>
        </authorList>
    </citation>
    <scope>IDENTIFICATION</scope>
</reference>
<dbReference type="GO" id="GO:0016020">
    <property type="term" value="C:membrane"/>
    <property type="evidence" value="ECO:0007669"/>
    <property type="project" value="UniProtKB-SubCell"/>
</dbReference>